<feature type="compositionally biased region" description="Polar residues" evidence="1">
    <location>
        <begin position="138"/>
        <end position="148"/>
    </location>
</feature>
<evidence type="ECO:0000313" key="4">
    <source>
        <dbReference type="EMBL" id="SMY10803.1"/>
    </source>
</evidence>
<feature type="compositionally biased region" description="Basic and acidic residues" evidence="1">
    <location>
        <begin position="52"/>
        <end position="80"/>
    </location>
</feature>
<dbReference type="Proteomes" id="UP000234462">
    <property type="component" value="Unassembled WGS sequence"/>
</dbReference>
<evidence type="ECO:0000256" key="1">
    <source>
        <dbReference type="SAM" id="MobiDB-lite"/>
    </source>
</evidence>
<gene>
    <name evidence="4" type="ORF">BJEO58_00378</name>
</gene>
<name>A0A2H1L309_9MICO</name>
<dbReference type="AlphaFoldDB" id="A0A2H1L309"/>
<dbReference type="EMBL" id="FXZM01000002">
    <property type="protein sequence ID" value="SMY10803.1"/>
    <property type="molecule type" value="Genomic_DNA"/>
</dbReference>
<accession>A0A2H1L309</accession>
<evidence type="ECO:0000256" key="2">
    <source>
        <dbReference type="SAM" id="SignalP"/>
    </source>
</evidence>
<feature type="chain" id="PRO_5039297959" description="ARB-07466-like C-terminal domain-containing protein" evidence="2">
    <location>
        <begin position="24"/>
        <end position="253"/>
    </location>
</feature>
<dbReference type="RefSeq" id="WP_144573826.1">
    <property type="nucleotide sequence ID" value="NZ_FXZM01000002.1"/>
</dbReference>
<keyword evidence="2" id="KW-0732">Signal</keyword>
<feature type="signal peptide" evidence="2">
    <location>
        <begin position="1"/>
        <end position="23"/>
    </location>
</feature>
<dbReference type="Pfam" id="PF26571">
    <property type="entry name" value="VldE"/>
    <property type="match status" value="1"/>
</dbReference>
<feature type="domain" description="ARB-07466-like C-terminal" evidence="3">
    <location>
        <begin position="148"/>
        <end position="244"/>
    </location>
</feature>
<sequence>MVAAIALPAAAATAVVASSLAFAPGQDAGVVAADSQSATANAEAGASESPTMDEKALQKEQDQAAEEYKKSIQDDPKYSSEVDADLSAPETTEAAEEASAASEESGVSDGSGESEESADSAETGSEDGGESPGGLSNEPCSVSESIESKLSPNATKGYRAICAEFPEVDTFGGPRNDPGSDHHTGKALDVMIAGSTGEQIKEFGIEHASDLGVKYVIFEQKLYAPYTGWEGRPMEDRGSATANHLDHVHVSFN</sequence>
<dbReference type="OrthoDB" id="2989771at2"/>
<organism evidence="4 5">
    <name type="scientific">Brevibacterium jeotgali</name>
    <dbReference type="NCBI Taxonomy" id="1262550"/>
    <lineage>
        <taxon>Bacteria</taxon>
        <taxon>Bacillati</taxon>
        <taxon>Actinomycetota</taxon>
        <taxon>Actinomycetes</taxon>
        <taxon>Micrococcales</taxon>
        <taxon>Brevibacteriaceae</taxon>
        <taxon>Brevibacterium</taxon>
    </lineage>
</organism>
<keyword evidence="5" id="KW-1185">Reference proteome</keyword>
<feature type="region of interest" description="Disordered" evidence="1">
    <location>
        <begin position="28"/>
        <end position="148"/>
    </location>
</feature>
<feature type="compositionally biased region" description="Acidic residues" evidence="1">
    <location>
        <begin position="112"/>
        <end position="129"/>
    </location>
</feature>
<feature type="compositionally biased region" description="Low complexity" evidence="1">
    <location>
        <begin position="87"/>
        <end position="111"/>
    </location>
</feature>
<protein>
    <recommendedName>
        <fullName evidence="3">ARB-07466-like C-terminal domain-containing protein</fullName>
    </recommendedName>
</protein>
<dbReference type="InterPro" id="IPR058593">
    <property type="entry name" value="ARB_07466-like_C"/>
</dbReference>
<proteinExistence type="predicted"/>
<reference evidence="5" key="1">
    <citation type="submission" date="2017-03" db="EMBL/GenBank/DDBJ databases">
        <authorList>
            <person name="Monnet C."/>
        </authorList>
    </citation>
    <scope>NUCLEOTIDE SEQUENCE [LARGE SCALE GENOMIC DNA]</scope>
    <source>
        <strain evidence="5">SJ5-8</strain>
    </source>
</reference>
<evidence type="ECO:0000259" key="3">
    <source>
        <dbReference type="Pfam" id="PF26571"/>
    </source>
</evidence>
<evidence type="ECO:0000313" key="5">
    <source>
        <dbReference type="Proteomes" id="UP000234462"/>
    </source>
</evidence>